<dbReference type="EMBL" id="SRYW01000016">
    <property type="protein sequence ID" value="TGY32413.1"/>
    <property type="molecule type" value="Genomic_DNA"/>
</dbReference>
<evidence type="ECO:0000256" key="2">
    <source>
        <dbReference type="SAM" id="SignalP"/>
    </source>
</evidence>
<feature type="region of interest" description="Disordered" evidence="1">
    <location>
        <begin position="505"/>
        <end position="540"/>
    </location>
</feature>
<dbReference type="AlphaFoldDB" id="A0A4S2CWI7"/>
<feature type="chain" id="PRO_5020973925" evidence="2">
    <location>
        <begin position="28"/>
        <end position="540"/>
    </location>
</feature>
<evidence type="ECO:0000313" key="3">
    <source>
        <dbReference type="EMBL" id="TGY32413.1"/>
    </source>
</evidence>
<gene>
    <name evidence="3" type="ORF">E5352_15740</name>
</gene>
<feature type="region of interest" description="Disordered" evidence="1">
    <location>
        <begin position="168"/>
        <end position="193"/>
    </location>
</feature>
<dbReference type="OrthoDB" id="6421171at2"/>
<dbReference type="RefSeq" id="WP_017354627.1">
    <property type="nucleotide sequence ID" value="NZ_SRYW01000016.1"/>
</dbReference>
<reference evidence="3 4" key="1">
    <citation type="submission" date="2019-04" db="EMBL/GenBank/DDBJ databases">
        <title>Microbes associate with the intestines of laboratory mice.</title>
        <authorList>
            <person name="Navarre W."/>
            <person name="Wong E."/>
            <person name="Huang K."/>
            <person name="Tropini C."/>
            <person name="Ng K."/>
            <person name="Yu B."/>
        </authorList>
    </citation>
    <scope>NUCLEOTIDE SEQUENCE [LARGE SCALE GENOMIC DNA]</scope>
    <source>
        <strain evidence="3 4">NM62_B4-13</strain>
    </source>
</reference>
<accession>A0A4S2CWI7</accession>
<proteinExistence type="predicted"/>
<organism evidence="3 4">
    <name type="scientific">Stenotrophomonas maltophilia</name>
    <name type="common">Pseudomonas maltophilia</name>
    <name type="synonym">Xanthomonas maltophilia</name>
    <dbReference type="NCBI Taxonomy" id="40324"/>
    <lineage>
        <taxon>Bacteria</taxon>
        <taxon>Pseudomonadati</taxon>
        <taxon>Pseudomonadota</taxon>
        <taxon>Gammaproteobacteria</taxon>
        <taxon>Lysobacterales</taxon>
        <taxon>Lysobacteraceae</taxon>
        <taxon>Stenotrophomonas</taxon>
        <taxon>Stenotrophomonas maltophilia group</taxon>
    </lineage>
</organism>
<keyword evidence="2" id="KW-0732">Signal</keyword>
<evidence type="ECO:0000313" key="4">
    <source>
        <dbReference type="Proteomes" id="UP000306631"/>
    </source>
</evidence>
<dbReference type="Proteomes" id="UP000306631">
    <property type="component" value="Unassembled WGS sequence"/>
</dbReference>
<comment type="caution">
    <text evidence="3">The sequence shown here is derived from an EMBL/GenBank/DDBJ whole genome shotgun (WGS) entry which is preliminary data.</text>
</comment>
<feature type="signal peptide" evidence="2">
    <location>
        <begin position="1"/>
        <end position="27"/>
    </location>
</feature>
<name>A0A4S2CWI7_STEMA</name>
<sequence length="540" mass="57212">MSLIRVLATLAGLAAPVALLSAAPASAPPITLQCGTYQADDNPTRIVIESPNQGYRQMPGSAREPYLLRRLGKQLKMADPDAGVVLEADITDGGRSLEAGYLTYRLSEPARCKPPVQFPENSCRASIGTCLDDIRMADRDVLRPWCAEGVPAACKALLSSYETEAREAVTREDIGEEDPDLQEPASCKPDSGQYDAEACKEAASMAMAKAFASILLSSQKPAPLPAAALDDVTALCRAYPAGTFCQDVAQALWTAGRWLPARDALQLACTKGGNPDSCTAAAPLQGLTAADMRPVAATSLPCGQYTAATGLMDSLAFGDGGLVQIPLSGQLRARLEDGQIRIRHDKGDDFVLQPLANGSLIGVDTWNRYAYYTREGAAGQCAASVVFVEVPLTQDCPTGGSERGAQACCDAGRLQGCNAMGHRLALGDRWAEAAPYYQKMCTAGVREGCENLVTVYEHTGDEAIPESMQALCARDGKGTHVACDVHATRNWAMLQLSGNLERMADRLSREEDEDTGSDDTAGSAADDAPASSNRNRKGGR</sequence>
<protein>
    <submittedName>
        <fullName evidence="3">Uncharacterized protein</fullName>
    </submittedName>
</protein>
<evidence type="ECO:0000256" key="1">
    <source>
        <dbReference type="SAM" id="MobiDB-lite"/>
    </source>
</evidence>
<feature type="compositionally biased region" description="Low complexity" evidence="1">
    <location>
        <begin position="518"/>
        <end position="532"/>
    </location>
</feature>